<dbReference type="OrthoDB" id="3367592at2"/>
<dbReference type="Pfam" id="PF13349">
    <property type="entry name" value="DUF4097"/>
    <property type="match status" value="1"/>
</dbReference>
<dbReference type="RefSeq" id="WP_139641655.1">
    <property type="nucleotide sequence ID" value="NZ_BAAAZS010000111.1"/>
</dbReference>
<evidence type="ECO:0000313" key="3">
    <source>
        <dbReference type="Proteomes" id="UP000311713"/>
    </source>
</evidence>
<dbReference type="InterPro" id="IPR025164">
    <property type="entry name" value="Toastrack_DUF4097"/>
</dbReference>
<feature type="domain" description="DUF4097" evidence="1">
    <location>
        <begin position="85"/>
        <end position="267"/>
    </location>
</feature>
<dbReference type="AlphaFoldDB" id="A0A5C4VAL4"/>
<dbReference type="Proteomes" id="UP000311713">
    <property type="component" value="Unassembled WGS sequence"/>
</dbReference>
<gene>
    <name evidence="2" type="ORF">FH715_06585</name>
</gene>
<reference evidence="2 3" key="1">
    <citation type="submission" date="2019-06" db="EMBL/GenBank/DDBJ databases">
        <title>Draft genome of Streptomyces sedi sp. JCM16909.</title>
        <authorList>
            <person name="Klykleung N."/>
            <person name="Tanasupawat S."/>
            <person name="Kudo T."/>
            <person name="Yuki M."/>
            <person name="Ohkuma M."/>
        </authorList>
    </citation>
    <scope>NUCLEOTIDE SEQUENCE [LARGE SCALE GENOMIC DNA]</scope>
    <source>
        <strain evidence="2 3">JCM 16909</strain>
    </source>
</reference>
<comment type="caution">
    <text evidence="2">The sequence shown here is derived from an EMBL/GenBank/DDBJ whole genome shotgun (WGS) entry which is preliminary data.</text>
</comment>
<sequence length="287" mass="29329">MARNDEWSIAESRTLSFTEDPVTEVELRVMGGAFNVVGTDEPVARIEVDAVSGPPLLVRLDGERLVVGYHDLPWQGFLPWLAHRRGRRAAVVSLSLPRGCRLTVGSVSADVTVGGLTGPVSVSTLSGETTLVGLSGRVSVDTVSGAVESLGLRGPLRAQSVSGSLAVVDGTGPSVHADTVSGELLVEHASPTAPPDIRLSTMSGRIALRLPEQPGATVTGSTLSGAVTCSLPGPRVVGPWGARSLSGRIGSGAGSVSLTSLSGGITLLRHPGVATEPSAPSSLRKDV</sequence>
<evidence type="ECO:0000259" key="1">
    <source>
        <dbReference type="Pfam" id="PF13349"/>
    </source>
</evidence>
<proteinExistence type="predicted"/>
<dbReference type="EMBL" id="VDGT01000003">
    <property type="protein sequence ID" value="TNM32960.1"/>
    <property type="molecule type" value="Genomic_DNA"/>
</dbReference>
<accession>A0A5C4VAL4</accession>
<name>A0A5C4VAL4_9ACTN</name>
<evidence type="ECO:0000313" key="2">
    <source>
        <dbReference type="EMBL" id="TNM32960.1"/>
    </source>
</evidence>
<protein>
    <submittedName>
        <fullName evidence="2">DUF4097 domain-containing protein</fullName>
    </submittedName>
</protein>
<keyword evidence="3" id="KW-1185">Reference proteome</keyword>
<organism evidence="2 3">
    <name type="scientific">Streptomyces sedi</name>
    <dbReference type="NCBI Taxonomy" id="555059"/>
    <lineage>
        <taxon>Bacteria</taxon>
        <taxon>Bacillati</taxon>
        <taxon>Actinomycetota</taxon>
        <taxon>Actinomycetes</taxon>
        <taxon>Kitasatosporales</taxon>
        <taxon>Streptomycetaceae</taxon>
        <taxon>Streptomyces</taxon>
    </lineage>
</organism>